<reference evidence="1" key="1">
    <citation type="submission" date="2023-02" db="EMBL/GenBank/DDBJ databases">
        <title>Description of Herbaspirillum huttiense subsp. nephrolepsisexaltata and Herbaspirillum huttiense subsp. lycopersicon.</title>
        <authorList>
            <person name="Poudel M."/>
            <person name="Sharma A."/>
            <person name="Goss E."/>
            <person name="Tapia J.H."/>
            <person name="Harmon C.M."/>
            <person name="Jones J.B."/>
        </authorList>
    </citation>
    <scope>NUCLEOTIDE SEQUENCE</scope>
    <source>
        <strain evidence="1">NC40101</strain>
    </source>
</reference>
<proteinExistence type="predicted"/>
<sequence>MITSSADMLETPAVTGLHQMPSDVTRADSIAQQNASAAAAAGWMRLRAMCTGVQKGMDELTGKRGVMHKKTGVSAMETPVCL</sequence>
<name>A0AAE4G9G3_9BURK</name>
<dbReference type="RefSeq" id="WP_151201161.1">
    <property type="nucleotide sequence ID" value="NZ_JAVLSM010000008.1"/>
</dbReference>
<accession>A0AAE4G9G3</accession>
<organism evidence="1">
    <name type="scientific">Herbaspirillum huttiense subsp. nephrolepidis</name>
    <dbReference type="NCBI Taxonomy" id="3075126"/>
    <lineage>
        <taxon>Bacteria</taxon>
        <taxon>Pseudomonadati</taxon>
        <taxon>Pseudomonadota</taxon>
        <taxon>Betaproteobacteria</taxon>
        <taxon>Burkholderiales</taxon>
        <taxon>Oxalobacteraceae</taxon>
        <taxon>Herbaspirillum</taxon>
    </lineage>
</organism>
<comment type="caution">
    <text evidence="1">The sequence shown here is derived from an EMBL/GenBank/DDBJ whole genome shotgun (WGS) entry which is preliminary data.</text>
</comment>
<gene>
    <name evidence="1" type="ORF">RJN63_15705</name>
</gene>
<dbReference type="AlphaFoldDB" id="A0AAE4G9G3"/>
<protein>
    <submittedName>
        <fullName evidence="1">Uncharacterized protein</fullName>
    </submittedName>
</protein>
<dbReference type="EMBL" id="JAVRAA010000007">
    <property type="protein sequence ID" value="MDT0338290.1"/>
    <property type="molecule type" value="Genomic_DNA"/>
</dbReference>
<evidence type="ECO:0000313" key="1">
    <source>
        <dbReference type="EMBL" id="MDT0338290.1"/>
    </source>
</evidence>